<dbReference type="RefSeq" id="WP_179753002.1">
    <property type="nucleotide sequence ID" value="NZ_JACCBU010000001.1"/>
</dbReference>
<reference evidence="4 5" key="1">
    <citation type="submission" date="2020-07" db="EMBL/GenBank/DDBJ databases">
        <title>Sequencing the genomes of 1000 actinobacteria strains.</title>
        <authorList>
            <person name="Klenk H.-P."/>
        </authorList>
    </citation>
    <scope>NUCLEOTIDE SEQUENCE [LARGE SCALE GENOMIC DNA]</scope>
    <source>
        <strain evidence="4 5">DSM 22083</strain>
    </source>
</reference>
<dbReference type="EMBL" id="JACCBU010000001">
    <property type="protein sequence ID" value="NYE72296.1"/>
    <property type="molecule type" value="Genomic_DNA"/>
</dbReference>
<dbReference type="Proteomes" id="UP000569914">
    <property type="component" value="Unassembled WGS sequence"/>
</dbReference>
<dbReference type="CDD" id="cd06170">
    <property type="entry name" value="LuxR_C_like"/>
    <property type="match status" value="1"/>
</dbReference>
<dbReference type="PANTHER" id="PTHR16305">
    <property type="entry name" value="TESTICULAR SOLUBLE ADENYLYL CYCLASE"/>
    <property type="match status" value="1"/>
</dbReference>
<dbReference type="Pfam" id="PF13191">
    <property type="entry name" value="AAA_16"/>
    <property type="match status" value="1"/>
</dbReference>
<dbReference type="PANTHER" id="PTHR16305:SF35">
    <property type="entry name" value="TRANSCRIPTIONAL ACTIVATOR DOMAIN"/>
    <property type="match status" value="1"/>
</dbReference>
<dbReference type="PROSITE" id="PS50043">
    <property type="entry name" value="HTH_LUXR_2"/>
    <property type="match status" value="1"/>
</dbReference>
<keyword evidence="2" id="KW-0067">ATP-binding</keyword>
<dbReference type="SMART" id="SM00421">
    <property type="entry name" value="HTH_LUXR"/>
    <property type="match status" value="1"/>
</dbReference>
<evidence type="ECO:0000256" key="2">
    <source>
        <dbReference type="ARBA" id="ARBA00022840"/>
    </source>
</evidence>
<keyword evidence="5" id="KW-1185">Reference proteome</keyword>
<dbReference type="SUPFAM" id="SSF48452">
    <property type="entry name" value="TPR-like"/>
    <property type="match status" value="1"/>
</dbReference>
<organism evidence="4 5">
    <name type="scientific">Microlunatus parietis</name>
    <dbReference type="NCBI Taxonomy" id="682979"/>
    <lineage>
        <taxon>Bacteria</taxon>
        <taxon>Bacillati</taxon>
        <taxon>Actinomycetota</taxon>
        <taxon>Actinomycetes</taxon>
        <taxon>Propionibacteriales</taxon>
        <taxon>Propionibacteriaceae</taxon>
        <taxon>Microlunatus</taxon>
    </lineage>
</organism>
<dbReference type="Pfam" id="PF00196">
    <property type="entry name" value="GerE"/>
    <property type="match status" value="1"/>
</dbReference>
<dbReference type="GO" id="GO:0005737">
    <property type="term" value="C:cytoplasm"/>
    <property type="evidence" value="ECO:0007669"/>
    <property type="project" value="TreeGrafter"/>
</dbReference>
<accession>A0A7Y9I8I0</accession>
<name>A0A7Y9I8I0_9ACTN</name>
<evidence type="ECO:0000259" key="3">
    <source>
        <dbReference type="PROSITE" id="PS50043"/>
    </source>
</evidence>
<dbReference type="Gene3D" id="3.40.50.300">
    <property type="entry name" value="P-loop containing nucleotide triphosphate hydrolases"/>
    <property type="match status" value="1"/>
</dbReference>
<protein>
    <submittedName>
        <fullName evidence="4">DNA-binding CsgD family transcriptional regulator/tetratricopeptide (TPR) repeat protein</fullName>
    </submittedName>
</protein>
<dbReference type="GO" id="GO:0004016">
    <property type="term" value="F:adenylate cyclase activity"/>
    <property type="evidence" value="ECO:0007669"/>
    <property type="project" value="TreeGrafter"/>
</dbReference>
<dbReference type="InterPro" id="IPR016032">
    <property type="entry name" value="Sig_transdc_resp-reg_C-effctor"/>
</dbReference>
<dbReference type="GO" id="GO:0005524">
    <property type="term" value="F:ATP binding"/>
    <property type="evidence" value="ECO:0007669"/>
    <property type="project" value="UniProtKB-KW"/>
</dbReference>
<dbReference type="Gene3D" id="1.10.10.10">
    <property type="entry name" value="Winged helix-like DNA-binding domain superfamily/Winged helix DNA-binding domain"/>
    <property type="match status" value="1"/>
</dbReference>
<dbReference type="InterPro" id="IPR027417">
    <property type="entry name" value="P-loop_NTPase"/>
</dbReference>
<dbReference type="InterPro" id="IPR011990">
    <property type="entry name" value="TPR-like_helical_dom_sf"/>
</dbReference>
<dbReference type="InterPro" id="IPR000792">
    <property type="entry name" value="Tscrpt_reg_LuxR_C"/>
</dbReference>
<sequence>MVGREPQLEELHRQLGAVAGGSSRLILVGGDTGGGKTTLVHAFASRLVGADVAVELTECVPLEGLAYAPISQLLRRMIDVHGADRVLAWAGASRGGLSALLPDLVATPVAPETLRLQLYEAVAHVIEQASRVRPLVLIIEDLHWADQSTRQLLGFLTRALVDAPVLMIMTFRRDELTRRHPVRTFLAEIGRLPQVRRIELPRLSRDEVTELLINLIGRDPDQTMIELIMQRSEGVPYFIEELARSSQDGRDALPDSLRDALGLRIQALSDETQAVLRIAAIGGIRVDHTVLEGVARAAGRTTATELDAALREATDAQVLRTDETGYVFSHALLQETINEDVLPGQRARLHANYATVLEGLTHLPERIRVTEIARHWFGAHDQKLAFCWALRAARTTDVAAHESLLMYDRVLELWDQVEAPETIAGPRADVLQAAAEQAQAAVEPERALALINESLAESAPDDHEGRAARLIIKARLLTTLIRPGSVAAARQAVALVPADPPTPLRVEALNRLAIDVMLELGDQVEGLAVARELIDLSRRLGLPALESHGHNSAGSVLVAAGQEEAGLAELALAEPLARGDASTMIRYYINGSDAEYWAGRYRTAAATARAGIDAAYGLGLDRTMGAMLAGNAAWPLLALGDWAEAGRIVDTALRLEPPAKHRTHLRMIRGWLTLWWGDVAAADQLLAEFRSMITEDLTSPQYGMMALGLELWLGRWTEDPDRTWRATGQILRHWDRLHGGMVFEPLAVAAWAARLLDGGPGERGEVVRDHLRRSLPMTIRGFWEPVIEAELEGTIDLWRRAWAATDGSDGPVVIRPYVGLRLAQVLADAGEAAAEVITDATAAATTLGSGLLVGALREAGRRAGLVPTEESSAPAGPLDGLTPREREVLTLVAKGRTNGEIARELVISTKTASVHVSNILTKFGVTNRGEAAALAHHLSADQS</sequence>
<evidence type="ECO:0000313" key="4">
    <source>
        <dbReference type="EMBL" id="NYE72296.1"/>
    </source>
</evidence>
<evidence type="ECO:0000256" key="1">
    <source>
        <dbReference type="ARBA" id="ARBA00022741"/>
    </source>
</evidence>
<evidence type="ECO:0000313" key="5">
    <source>
        <dbReference type="Proteomes" id="UP000569914"/>
    </source>
</evidence>
<dbReference type="GO" id="GO:0006355">
    <property type="term" value="P:regulation of DNA-templated transcription"/>
    <property type="evidence" value="ECO:0007669"/>
    <property type="project" value="InterPro"/>
</dbReference>
<dbReference type="InterPro" id="IPR041664">
    <property type="entry name" value="AAA_16"/>
</dbReference>
<keyword evidence="4" id="KW-0238">DNA-binding</keyword>
<keyword evidence="1" id="KW-0547">Nucleotide-binding</keyword>
<dbReference type="PRINTS" id="PR00038">
    <property type="entry name" value="HTHLUXR"/>
</dbReference>
<dbReference type="SUPFAM" id="SSF46894">
    <property type="entry name" value="C-terminal effector domain of the bipartite response regulators"/>
    <property type="match status" value="1"/>
</dbReference>
<proteinExistence type="predicted"/>
<comment type="caution">
    <text evidence="4">The sequence shown here is derived from an EMBL/GenBank/DDBJ whole genome shotgun (WGS) entry which is preliminary data.</text>
</comment>
<dbReference type="AlphaFoldDB" id="A0A7Y9I8I0"/>
<feature type="domain" description="HTH luxR-type" evidence="3">
    <location>
        <begin position="874"/>
        <end position="939"/>
    </location>
</feature>
<gene>
    <name evidence="4" type="ORF">BKA15_003625</name>
</gene>
<dbReference type="SUPFAM" id="SSF52540">
    <property type="entry name" value="P-loop containing nucleoside triphosphate hydrolases"/>
    <property type="match status" value="1"/>
</dbReference>
<dbReference type="GO" id="GO:0003677">
    <property type="term" value="F:DNA binding"/>
    <property type="evidence" value="ECO:0007669"/>
    <property type="project" value="UniProtKB-KW"/>
</dbReference>
<dbReference type="InterPro" id="IPR036388">
    <property type="entry name" value="WH-like_DNA-bd_sf"/>
</dbReference>